<evidence type="ECO:0000256" key="2">
    <source>
        <dbReference type="ARBA" id="ARBA00022473"/>
    </source>
</evidence>
<dbReference type="GO" id="GO:0030154">
    <property type="term" value="P:cell differentiation"/>
    <property type="evidence" value="ECO:0007669"/>
    <property type="project" value="UniProtKB-KW"/>
</dbReference>
<keyword evidence="4" id="KW-0597">Phosphoprotein</keyword>
<evidence type="ECO:0000256" key="1">
    <source>
        <dbReference type="ARBA" id="ARBA00004496"/>
    </source>
</evidence>
<evidence type="ECO:0000256" key="5">
    <source>
        <dbReference type="ARBA" id="ARBA00022782"/>
    </source>
</evidence>
<dbReference type="PANTHER" id="PTHR47695:SF3">
    <property type="entry name" value="PID DOMAIN-CONTAINING PROTEIN"/>
    <property type="match status" value="1"/>
</dbReference>
<comment type="subcellular location">
    <subcellularLocation>
        <location evidence="1">Cytoplasm</location>
    </subcellularLocation>
</comment>
<keyword evidence="5" id="KW-0221">Differentiation</keyword>
<protein>
    <recommendedName>
        <fullName evidence="6">PID domain-containing protein</fullName>
    </recommendedName>
</protein>
<keyword evidence="2" id="KW-0217">Developmental protein</keyword>
<evidence type="ECO:0000313" key="7">
    <source>
        <dbReference type="EMBL" id="CEK75257.1"/>
    </source>
</evidence>
<dbReference type="GO" id="GO:0005737">
    <property type="term" value="C:cytoplasm"/>
    <property type="evidence" value="ECO:0007669"/>
    <property type="project" value="UniProtKB-SubCell"/>
</dbReference>
<feature type="domain" description="PID" evidence="6">
    <location>
        <begin position="17"/>
        <end position="76"/>
    </location>
</feature>
<dbReference type="InterPro" id="IPR048561">
    <property type="entry name" value="Dab_PTB"/>
</dbReference>
<dbReference type="PANTHER" id="PTHR47695">
    <property type="entry name" value="PID DOMAIN-CONTAINING PROTEIN"/>
    <property type="match status" value="1"/>
</dbReference>
<dbReference type="InterPro" id="IPR006020">
    <property type="entry name" value="PTB/PI_dom"/>
</dbReference>
<dbReference type="InterPro" id="IPR011993">
    <property type="entry name" value="PH-like_dom_sf"/>
</dbReference>
<dbReference type="AlphaFoldDB" id="A0A0B7A3N6"/>
<organism evidence="7">
    <name type="scientific">Arion vulgaris</name>
    <dbReference type="NCBI Taxonomy" id="1028688"/>
    <lineage>
        <taxon>Eukaryota</taxon>
        <taxon>Metazoa</taxon>
        <taxon>Spiralia</taxon>
        <taxon>Lophotrochozoa</taxon>
        <taxon>Mollusca</taxon>
        <taxon>Gastropoda</taxon>
        <taxon>Heterobranchia</taxon>
        <taxon>Euthyneura</taxon>
        <taxon>Panpulmonata</taxon>
        <taxon>Eupulmonata</taxon>
        <taxon>Stylommatophora</taxon>
        <taxon>Helicina</taxon>
        <taxon>Arionoidea</taxon>
        <taxon>Arionidae</taxon>
        <taxon>Arion</taxon>
    </lineage>
</organism>
<dbReference type="PROSITE" id="PS01179">
    <property type="entry name" value="PID"/>
    <property type="match status" value="2"/>
</dbReference>
<dbReference type="Pfam" id="PF21792">
    <property type="entry name" value="DAB2_SBM"/>
    <property type="match status" value="1"/>
</dbReference>
<accession>A0A0B7A3N6</accession>
<sequence length="247" mass="27316">MAARFKRAFSDPTRFEGNGISYKAKLIGIEDVKEARGDLMCQDALIKLKNYVKISGEHKRKIFVNVTLEGLKIIDAISLASNHNKKKSEPKSPKLGERHEEAVQGQDLIVLHTHAVHRISFISRDATDNRAFGYVFGTEDGLHKFFAIKTAAAAEHLVLTLRDLFQVVYEMKKKEMDAAKEKLDKGELTTVAVKENLQPSGTGSTSGIAQTPAQKVNAEPENIYQNSPFGDAFVGSPQQVASRSLFD</sequence>
<keyword evidence="3" id="KW-0963">Cytoplasm</keyword>
<feature type="domain" description="PID" evidence="6">
    <location>
        <begin position="110"/>
        <end position="179"/>
    </location>
</feature>
<name>A0A0B7A3N6_9EUPU</name>
<dbReference type="InterPro" id="IPR048559">
    <property type="entry name" value="DAB1/2_SBM"/>
</dbReference>
<dbReference type="CDD" id="cd01215">
    <property type="entry name" value="PTB_Dab"/>
    <property type="match status" value="1"/>
</dbReference>
<dbReference type="SUPFAM" id="SSF50729">
    <property type="entry name" value="PH domain-like"/>
    <property type="match status" value="1"/>
</dbReference>
<evidence type="ECO:0000259" key="6">
    <source>
        <dbReference type="PROSITE" id="PS01179"/>
    </source>
</evidence>
<evidence type="ECO:0000256" key="4">
    <source>
        <dbReference type="ARBA" id="ARBA00022553"/>
    </source>
</evidence>
<proteinExistence type="predicted"/>
<evidence type="ECO:0000256" key="3">
    <source>
        <dbReference type="ARBA" id="ARBA00022490"/>
    </source>
</evidence>
<dbReference type="Gene3D" id="2.30.29.30">
    <property type="entry name" value="Pleckstrin-homology domain (PH domain)/Phosphotyrosine-binding domain (PTB)"/>
    <property type="match status" value="1"/>
</dbReference>
<reference evidence="7" key="1">
    <citation type="submission" date="2014-12" db="EMBL/GenBank/DDBJ databases">
        <title>Insight into the proteome of Arion vulgaris.</title>
        <authorList>
            <person name="Aradska J."/>
            <person name="Bulat T."/>
            <person name="Smidak R."/>
            <person name="Sarate P."/>
            <person name="Gangsoo J."/>
            <person name="Sialana F."/>
            <person name="Bilban M."/>
            <person name="Lubec G."/>
        </authorList>
    </citation>
    <scope>NUCLEOTIDE SEQUENCE</scope>
    <source>
        <tissue evidence="7">Skin</tissue>
    </source>
</reference>
<gene>
    <name evidence="7" type="primary">ORF94686</name>
</gene>
<dbReference type="SMART" id="SM00462">
    <property type="entry name" value="PTB"/>
    <property type="match status" value="1"/>
</dbReference>
<dbReference type="EMBL" id="HACG01028392">
    <property type="protein sequence ID" value="CEK75257.1"/>
    <property type="molecule type" value="Transcribed_RNA"/>
</dbReference>